<evidence type="ECO:0000313" key="3">
    <source>
        <dbReference type="Proteomes" id="UP001221898"/>
    </source>
</evidence>
<dbReference type="EMBL" id="JAINUG010000008">
    <property type="protein sequence ID" value="KAJ8415780.1"/>
    <property type="molecule type" value="Genomic_DNA"/>
</dbReference>
<accession>A0AAD7T7N5</accession>
<protein>
    <recommendedName>
        <fullName evidence="1">PH domain-containing protein</fullName>
    </recommendedName>
</protein>
<dbReference type="FunFam" id="2.30.29.30:FF:000053">
    <property type="entry name" value="Engulfment and cell motility protein 1"/>
    <property type="match status" value="1"/>
</dbReference>
<evidence type="ECO:0000313" key="2">
    <source>
        <dbReference type="EMBL" id="KAJ8415780.1"/>
    </source>
</evidence>
<evidence type="ECO:0000259" key="1">
    <source>
        <dbReference type="Pfam" id="PF16457"/>
    </source>
</evidence>
<dbReference type="Gene3D" id="2.30.29.30">
    <property type="entry name" value="Pleckstrin-homology domain (PH domain)/Phosphotyrosine-binding domain (PTB)"/>
    <property type="match status" value="1"/>
</dbReference>
<comment type="caution">
    <text evidence="2">The sequence shown here is derived from an EMBL/GenBank/DDBJ whole genome shotgun (WGS) entry which is preliminary data.</text>
</comment>
<dbReference type="Gene3D" id="6.10.250.810">
    <property type="match status" value="1"/>
</dbReference>
<dbReference type="InterPro" id="IPR001849">
    <property type="entry name" value="PH_domain"/>
</dbReference>
<dbReference type="InterPro" id="IPR011993">
    <property type="entry name" value="PH-like_dom_sf"/>
</dbReference>
<dbReference type="SUPFAM" id="SSF50729">
    <property type="entry name" value="PH domain-like"/>
    <property type="match status" value="1"/>
</dbReference>
<organism evidence="2 3">
    <name type="scientific">Aldrovandia affinis</name>
    <dbReference type="NCBI Taxonomy" id="143900"/>
    <lineage>
        <taxon>Eukaryota</taxon>
        <taxon>Metazoa</taxon>
        <taxon>Chordata</taxon>
        <taxon>Craniata</taxon>
        <taxon>Vertebrata</taxon>
        <taxon>Euteleostomi</taxon>
        <taxon>Actinopterygii</taxon>
        <taxon>Neopterygii</taxon>
        <taxon>Teleostei</taxon>
        <taxon>Notacanthiformes</taxon>
        <taxon>Halosauridae</taxon>
        <taxon>Aldrovandia</taxon>
    </lineage>
</organism>
<dbReference type="CDD" id="cd13359">
    <property type="entry name" value="PH_ELMO1_CED-12"/>
    <property type="match status" value="1"/>
</dbReference>
<dbReference type="Proteomes" id="UP001221898">
    <property type="component" value="Unassembled WGS sequence"/>
</dbReference>
<name>A0AAD7T7N5_9TELE</name>
<dbReference type="Pfam" id="PF16457">
    <property type="entry name" value="PH_12"/>
    <property type="match status" value="1"/>
</dbReference>
<gene>
    <name evidence="2" type="ORF">AAFF_G00403370</name>
</gene>
<dbReference type="Gene3D" id="2.30.30.40">
    <property type="entry name" value="SH3 Domains"/>
    <property type="match status" value="1"/>
</dbReference>
<keyword evidence="3" id="KW-1185">Reference proteome</keyword>
<reference evidence="2" key="1">
    <citation type="journal article" date="2023" name="Science">
        <title>Genome structures resolve the early diversification of teleost fishes.</title>
        <authorList>
            <person name="Parey E."/>
            <person name="Louis A."/>
            <person name="Montfort J."/>
            <person name="Bouchez O."/>
            <person name="Roques C."/>
            <person name="Iampietro C."/>
            <person name="Lluch J."/>
            <person name="Castinel A."/>
            <person name="Donnadieu C."/>
            <person name="Desvignes T."/>
            <person name="Floi Bucao C."/>
            <person name="Jouanno E."/>
            <person name="Wen M."/>
            <person name="Mejri S."/>
            <person name="Dirks R."/>
            <person name="Jansen H."/>
            <person name="Henkel C."/>
            <person name="Chen W.J."/>
            <person name="Zahm M."/>
            <person name="Cabau C."/>
            <person name="Klopp C."/>
            <person name="Thompson A.W."/>
            <person name="Robinson-Rechavi M."/>
            <person name="Braasch I."/>
            <person name="Lecointre G."/>
            <person name="Bobe J."/>
            <person name="Postlethwait J.H."/>
            <person name="Berthelot C."/>
            <person name="Roest Crollius H."/>
            <person name="Guiguen Y."/>
        </authorList>
    </citation>
    <scope>NUCLEOTIDE SEQUENCE</scope>
    <source>
        <strain evidence="2">NC1722</strain>
    </source>
</reference>
<dbReference type="AlphaFoldDB" id="A0AAD7T7N5"/>
<feature type="domain" description="PH" evidence="1">
    <location>
        <begin position="63"/>
        <end position="189"/>
    </location>
</feature>
<sequence length="242" mass="28300">MTYASAKRQGRSCQDQFKSDLQSLSYTEILKIHCHKRMNQEDFQSRPILELREKIQPEIVELIKQQRLNRLCEGTCFRKISTRRRQDKFWYCRLSPNHKVLHYGDLEENPQGEVPHDSLQEKLPVADIKAVVTGKDCPHMKEKGALKQNKEMLELAFSLQYESDEYLNFIAPDKHEYCVWTDGLNALFGKEMTSDLTKSDLETLLSMEMKLRLLDLENIQIPEAPPPIPKEPSSYDFVYDCN</sequence>
<proteinExistence type="predicted"/>